<dbReference type="Proteomes" id="UP001528850">
    <property type="component" value="Unassembled WGS sequence"/>
</dbReference>
<dbReference type="RefSeq" id="WP_320549934.1">
    <property type="nucleotide sequence ID" value="NZ_JAQLOK010000001.1"/>
</dbReference>
<sequence>MNRYLSALAALLLATPAFAATPVNVNTADASTLAESLDGVGLAKARAIVAWRDAHGRFESADQLTEVKGIGAALIDRNREAILLDDGKPAKKKAKTASRARAADAEE</sequence>
<evidence type="ECO:0000313" key="4">
    <source>
        <dbReference type="Proteomes" id="UP001528850"/>
    </source>
</evidence>
<keyword evidence="4" id="KW-1185">Reference proteome</keyword>
<dbReference type="PANTHER" id="PTHR21180:SF32">
    <property type="entry name" value="ENDONUCLEASE_EXONUCLEASE_PHOSPHATASE FAMILY DOMAIN-CONTAINING PROTEIN 1"/>
    <property type="match status" value="1"/>
</dbReference>
<evidence type="ECO:0000256" key="1">
    <source>
        <dbReference type="SAM" id="MobiDB-lite"/>
    </source>
</evidence>
<reference evidence="3 4" key="1">
    <citation type="journal article" date="2024" name="Curr. Microbiol.">
        <title>Luteibacter sahnii sp. nov., A Novel Yellow-Colored Xanthomonadin Pigment Producing Probiotic Bacterium from Healthy Rice Seed Microbiome.</title>
        <authorList>
            <person name="Jaiswal G."/>
            <person name="Rana R."/>
            <person name="Nayak P.K."/>
            <person name="Chouhan R."/>
            <person name="Gandhi S.G."/>
            <person name="Patel H.K."/>
            <person name="Patil P.B."/>
        </authorList>
    </citation>
    <scope>NUCLEOTIDE SEQUENCE [LARGE SCALE GENOMIC DNA]</scope>
    <source>
        <strain evidence="3 4">PPL201</strain>
    </source>
</reference>
<dbReference type="SUPFAM" id="SSF47781">
    <property type="entry name" value="RuvA domain 2-like"/>
    <property type="match status" value="1"/>
</dbReference>
<dbReference type="Gene3D" id="1.10.150.280">
    <property type="entry name" value="AF1531-like domain"/>
    <property type="match status" value="1"/>
</dbReference>
<keyword evidence="2" id="KW-0732">Signal</keyword>
<comment type="caution">
    <text evidence="3">The sequence shown here is derived from an EMBL/GenBank/DDBJ whole genome shotgun (WGS) entry which is preliminary data.</text>
</comment>
<feature type="chain" id="PRO_5046862685" evidence="2">
    <location>
        <begin position="20"/>
        <end position="107"/>
    </location>
</feature>
<name>A0ABT6BBC7_9GAMM</name>
<accession>A0ABT6BBC7</accession>
<dbReference type="InterPro" id="IPR051675">
    <property type="entry name" value="Endo/Exo/Phosphatase_dom_1"/>
</dbReference>
<dbReference type="InterPro" id="IPR004509">
    <property type="entry name" value="Competence_ComEA_HhH"/>
</dbReference>
<evidence type="ECO:0000256" key="2">
    <source>
        <dbReference type="SAM" id="SignalP"/>
    </source>
</evidence>
<feature type="signal peptide" evidence="2">
    <location>
        <begin position="1"/>
        <end position="19"/>
    </location>
</feature>
<protein>
    <submittedName>
        <fullName evidence="3">Helix-hairpin-helix domain-containing protein</fullName>
    </submittedName>
</protein>
<dbReference type="PANTHER" id="PTHR21180">
    <property type="entry name" value="ENDONUCLEASE/EXONUCLEASE/PHOSPHATASE FAMILY DOMAIN-CONTAINING PROTEIN 1"/>
    <property type="match status" value="1"/>
</dbReference>
<dbReference type="NCBIfam" id="TIGR00426">
    <property type="entry name" value="competence protein ComEA helix-hairpin-helix repeat region"/>
    <property type="match status" value="1"/>
</dbReference>
<feature type="region of interest" description="Disordered" evidence="1">
    <location>
        <begin position="86"/>
        <end position="107"/>
    </location>
</feature>
<evidence type="ECO:0000313" key="3">
    <source>
        <dbReference type="EMBL" id="MDF4025433.1"/>
    </source>
</evidence>
<dbReference type="EMBL" id="JARJJS010000002">
    <property type="protein sequence ID" value="MDF4025433.1"/>
    <property type="molecule type" value="Genomic_DNA"/>
</dbReference>
<dbReference type="Pfam" id="PF12836">
    <property type="entry name" value="HHH_3"/>
    <property type="match status" value="1"/>
</dbReference>
<proteinExistence type="predicted"/>
<organism evidence="3 4">
    <name type="scientific">Luteibacter sahnii</name>
    <dbReference type="NCBI Taxonomy" id="3021977"/>
    <lineage>
        <taxon>Bacteria</taxon>
        <taxon>Pseudomonadati</taxon>
        <taxon>Pseudomonadota</taxon>
        <taxon>Gammaproteobacteria</taxon>
        <taxon>Lysobacterales</taxon>
        <taxon>Rhodanobacteraceae</taxon>
        <taxon>Luteibacter</taxon>
    </lineage>
</organism>
<dbReference type="InterPro" id="IPR010994">
    <property type="entry name" value="RuvA_2-like"/>
</dbReference>
<gene>
    <name evidence="3" type="ORF">P3W24_10700</name>
</gene>